<sequence>MCAIHYGRGCAACAVPNRSIDFRSSDSQVRVCDLSMYQKCISEIGIHIDIPRYDIFIYQIPLSDIPSISIFRYEFFVISNHCDVIYFDKIRYMIFIPALCAATYEPMVVVSID</sequence>
<dbReference type="AlphaFoldDB" id="A0A1D1VSI8"/>
<dbReference type="Proteomes" id="UP000186922">
    <property type="component" value="Unassembled WGS sequence"/>
</dbReference>
<organism evidence="1 2">
    <name type="scientific">Ramazzottius varieornatus</name>
    <name type="common">Water bear</name>
    <name type="synonym">Tardigrade</name>
    <dbReference type="NCBI Taxonomy" id="947166"/>
    <lineage>
        <taxon>Eukaryota</taxon>
        <taxon>Metazoa</taxon>
        <taxon>Ecdysozoa</taxon>
        <taxon>Tardigrada</taxon>
        <taxon>Eutardigrada</taxon>
        <taxon>Parachela</taxon>
        <taxon>Hypsibioidea</taxon>
        <taxon>Ramazzottiidae</taxon>
        <taxon>Ramazzottius</taxon>
    </lineage>
</organism>
<gene>
    <name evidence="1" type="primary">RvY_12558-1</name>
    <name evidence="1" type="synonym">RvY_12558.1</name>
    <name evidence="1" type="ORF">RvY_12558</name>
</gene>
<accession>A0A1D1VSI8</accession>
<dbReference type="EMBL" id="BDGG01000007">
    <property type="protein sequence ID" value="GAV01924.1"/>
    <property type="molecule type" value="Genomic_DNA"/>
</dbReference>
<proteinExistence type="predicted"/>
<name>A0A1D1VSI8_RAMVA</name>
<reference evidence="1 2" key="1">
    <citation type="journal article" date="2016" name="Nat. Commun.">
        <title>Extremotolerant tardigrade genome and improved radiotolerance of human cultured cells by tardigrade-unique protein.</title>
        <authorList>
            <person name="Hashimoto T."/>
            <person name="Horikawa D.D."/>
            <person name="Saito Y."/>
            <person name="Kuwahara H."/>
            <person name="Kozuka-Hata H."/>
            <person name="Shin-I T."/>
            <person name="Minakuchi Y."/>
            <person name="Ohishi K."/>
            <person name="Motoyama A."/>
            <person name="Aizu T."/>
            <person name="Enomoto A."/>
            <person name="Kondo K."/>
            <person name="Tanaka S."/>
            <person name="Hara Y."/>
            <person name="Koshikawa S."/>
            <person name="Sagara H."/>
            <person name="Miura T."/>
            <person name="Yokobori S."/>
            <person name="Miyagawa K."/>
            <person name="Suzuki Y."/>
            <person name="Kubo T."/>
            <person name="Oyama M."/>
            <person name="Kohara Y."/>
            <person name="Fujiyama A."/>
            <person name="Arakawa K."/>
            <person name="Katayama T."/>
            <person name="Toyoda A."/>
            <person name="Kunieda T."/>
        </authorList>
    </citation>
    <scope>NUCLEOTIDE SEQUENCE [LARGE SCALE GENOMIC DNA]</scope>
    <source>
        <strain evidence="1 2">YOKOZUNA-1</strain>
    </source>
</reference>
<keyword evidence="2" id="KW-1185">Reference proteome</keyword>
<comment type="caution">
    <text evidence="1">The sequence shown here is derived from an EMBL/GenBank/DDBJ whole genome shotgun (WGS) entry which is preliminary data.</text>
</comment>
<evidence type="ECO:0000313" key="2">
    <source>
        <dbReference type="Proteomes" id="UP000186922"/>
    </source>
</evidence>
<evidence type="ECO:0000313" key="1">
    <source>
        <dbReference type="EMBL" id="GAV01924.1"/>
    </source>
</evidence>
<protein>
    <submittedName>
        <fullName evidence="1">Uncharacterized protein</fullName>
    </submittedName>
</protein>